<keyword evidence="7 9" id="KW-0704">Schiff base</keyword>
<comment type="cofactor">
    <cofactor evidence="9 10">
        <name>pyruvate</name>
        <dbReference type="ChEBI" id="CHEBI:15361"/>
    </cofactor>
    <text evidence="9 10">Binds 1 pyruvoyl group covalently per subunit.</text>
</comment>
<dbReference type="InterPro" id="IPR009010">
    <property type="entry name" value="Asp_de-COase-like_dom_sf"/>
</dbReference>
<evidence type="ECO:0000256" key="12">
    <source>
        <dbReference type="PIRSR" id="PIRSR006246-3"/>
    </source>
</evidence>
<evidence type="ECO:0000256" key="13">
    <source>
        <dbReference type="PIRSR" id="PIRSR006246-5"/>
    </source>
</evidence>
<comment type="similarity">
    <text evidence="9">Belongs to the PanD family.</text>
</comment>
<name>A0A2A9HBB4_TEPT2</name>
<evidence type="ECO:0000256" key="9">
    <source>
        <dbReference type="HAMAP-Rule" id="MF_00446"/>
    </source>
</evidence>
<keyword evidence="1 9" id="KW-0963">Cytoplasm</keyword>
<evidence type="ECO:0000256" key="8">
    <source>
        <dbReference type="ARBA" id="ARBA00023317"/>
    </source>
</evidence>
<evidence type="ECO:0000313" key="14">
    <source>
        <dbReference type="EMBL" id="PFG73244.1"/>
    </source>
</evidence>
<reference evidence="14 15" key="1">
    <citation type="submission" date="2017-09" db="EMBL/GenBank/DDBJ databases">
        <title>Sequencing the genomes of two abundant thermophiles in Great Basin hot springs: Thermocrinis jamiesonii and novel Chloroflexi Thermoflexus hugenholtzii.</title>
        <authorList>
            <person name="Hedlund B."/>
        </authorList>
    </citation>
    <scope>NUCLEOTIDE SEQUENCE [LARGE SCALE GENOMIC DNA]</scope>
    <source>
        <strain evidence="14 15">G233</strain>
    </source>
</reference>
<feature type="active site" description="Proton donor" evidence="9 10">
    <location>
        <position position="57"/>
    </location>
</feature>
<dbReference type="GO" id="GO:0005829">
    <property type="term" value="C:cytosol"/>
    <property type="evidence" value="ECO:0007669"/>
    <property type="project" value="TreeGrafter"/>
</dbReference>
<gene>
    <name evidence="9" type="primary">panD</name>
    <name evidence="14" type="ORF">A9A59_0439</name>
</gene>
<dbReference type="GO" id="GO:0006523">
    <property type="term" value="P:alanine biosynthetic process"/>
    <property type="evidence" value="ECO:0007669"/>
    <property type="project" value="InterPro"/>
</dbReference>
<comment type="catalytic activity">
    <reaction evidence="9">
        <text>L-aspartate + H(+) = beta-alanine + CO2</text>
        <dbReference type="Rhea" id="RHEA:19497"/>
        <dbReference type="ChEBI" id="CHEBI:15378"/>
        <dbReference type="ChEBI" id="CHEBI:16526"/>
        <dbReference type="ChEBI" id="CHEBI:29991"/>
        <dbReference type="ChEBI" id="CHEBI:57966"/>
        <dbReference type="EC" id="4.1.1.11"/>
    </reaction>
</comment>
<dbReference type="GO" id="GO:0015940">
    <property type="term" value="P:pantothenate biosynthetic process"/>
    <property type="evidence" value="ECO:0007669"/>
    <property type="project" value="UniProtKB-UniRule"/>
</dbReference>
<keyword evidence="8 9" id="KW-0670">Pyruvate</keyword>
<comment type="PTM">
    <text evidence="9 12">Is synthesized initially as an inactive proenzyme, which is activated by self-cleavage at a specific serine bond to produce a beta-subunit with a hydroxyl group at its C-terminus and an alpha-subunit with a pyruvoyl group at its N-terminus.</text>
</comment>
<organism evidence="14 15">
    <name type="scientific">Tepidiforma thermophila (strain KCTC 52669 / CGMCC 1.13589 / G233)</name>
    <dbReference type="NCBI Taxonomy" id="2761530"/>
    <lineage>
        <taxon>Bacteria</taxon>
        <taxon>Bacillati</taxon>
        <taxon>Chloroflexota</taxon>
        <taxon>Tepidiformia</taxon>
        <taxon>Tepidiformales</taxon>
        <taxon>Tepidiformaceae</taxon>
        <taxon>Tepidiforma</taxon>
    </lineage>
</organism>
<dbReference type="UniPathway" id="UPA00028">
    <property type="reaction ID" value="UER00002"/>
</dbReference>
<feature type="binding site" evidence="9 11">
    <location>
        <position position="56"/>
    </location>
    <ligand>
        <name>substrate</name>
    </ligand>
</feature>
<dbReference type="GO" id="GO:0004068">
    <property type="term" value="F:aspartate 1-decarboxylase activity"/>
    <property type="evidence" value="ECO:0007669"/>
    <property type="project" value="UniProtKB-UniRule"/>
</dbReference>
<comment type="subcellular location">
    <subcellularLocation>
        <location evidence="9">Cytoplasm</location>
    </subcellularLocation>
</comment>
<evidence type="ECO:0000256" key="5">
    <source>
        <dbReference type="ARBA" id="ARBA00023145"/>
    </source>
</evidence>
<keyword evidence="2 9" id="KW-0566">Pantothenate biosynthesis</keyword>
<comment type="subunit">
    <text evidence="9">Heterooctamer of four alpha and four beta subunits.</text>
</comment>
<comment type="pathway">
    <text evidence="9">Cofactor biosynthesis; (R)-pantothenate biosynthesis; beta-alanine from L-aspartate: step 1/1.</text>
</comment>
<keyword evidence="3 9" id="KW-0210">Decarboxylase</keyword>
<feature type="chain" id="PRO_5013996469" description="Aspartate 1-decarboxylase alpha chain" evidence="9 13">
    <location>
        <begin position="24"/>
        <end position="134"/>
    </location>
</feature>
<keyword evidence="5 9" id="KW-0865">Zymogen</keyword>
<evidence type="ECO:0000256" key="2">
    <source>
        <dbReference type="ARBA" id="ARBA00022655"/>
    </source>
</evidence>
<dbReference type="HAMAP" id="MF_00446">
    <property type="entry name" value="PanD"/>
    <property type="match status" value="1"/>
</dbReference>
<dbReference type="Gene3D" id="2.40.40.20">
    <property type="match status" value="1"/>
</dbReference>
<dbReference type="EMBL" id="PDJQ01000001">
    <property type="protein sequence ID" value="PFG73244.1"/>
    <property type="molecule type" value="Genomic_DNA"/>
</dbReference>
<comment type="function">
    <text evidence="9">Catalyzes the pyruvoyl-dependent decarboxylation of aspartate to produce beta-alanine.</text>
</comment>
<feature type="active site" description="Schiff-base intermediate with substrate; via pyruvic acid" evidence="9 10">
    <location>
        <position position="24"/>
    </location>
</feature>
<comment type="caution">
    <text evidence="14">The sequence shown here is derived from an EMBL/GenBank/DDBJ whole genome shotgun (WGS) entry which is preliminary data.</text>
</comment>
<evidence type="ECO:0000256" key="7">
    <source>
        <dbReference type="ARBA" id="ARBA00023270"/>
    </source>
</evidence>
<evidence type="ECO:0000256" key="4">
    <source>
        <dbReference type="ARBA" id="ARBA00022813"/>
    </source>
</evidence>
<feature type="modified residue" description="Pyruvic acid (Ser)" evidence="9 12">
    <location>
        <position position="24"/>
    </location>
</feature>
<dbReference type="RefSeq" id="WP_098502715.1">
    <property type="nucleotide sequence ID" value="NZ_PDJQ01000001.1"/>
</dbReference>
<dbReference type="EC" id="4.1.1.11" evidence="9"/>
<dbReference type="InterPro" id="IPR003190">
    <property type="entry name" value="Asp_decarbox"/>
</dbReference>
<feature type="chain" id="PRO_5013996471" description="Aspartate 1-decarboxylase beta chain" evidence="9 13">
    <location>
        <begin position="1"/>
        <end position="23"/>
    </location>
</feature>
<dbReference type="Pfam" id="PF02261">
    <property type="entry name" value="Asp_decarbox"/>
    <property type="match status" value="1"/>
</dbReference>
<dbReference type="AlphaFoldDB" id="A0A2A9HBB4"/>
<evidence type="ECO:0000256" key="10">
    <source>
        <dbReference type="PIRSR" id="PIRSR006246-1"/>
    </source>
</evidence>
<dbReference type="SUPFAM" id="SSF50692">
    <property type="entry name" value="ADC-like"/>
    <property type="match status" value="1"/>
</dbReference>
<dbReference type="PIRSF" id="PIRSF006246">
    <property type="entry name" value="Asp_decarbox"/>
    <property type="match status" value="1"/>
</dbReference>
<evidence type="ECO:0000256" key="1">
    <source>
        <dbReference type="ARBA" id="ARBA00022490"/>
    </source>
</evidence>
<keyword evidence="6 9" id="KW-0456">Lyase</keyword>
<dbReference type="Proteomes" id="UP000223071">
    <property type="component" value="Unassembled WGS sequence"/>
</dbReference>
<protein>
    <recommendedName>
        <fullName evidence="9">Aspartate 1-decarboxylase</fullName>
        <ecNumber evidence="9">4.1.1.11</ecNumber>
    </recommendedName>
    <alternativeName>
        <fullName evidence="9">Aspartate alpha-decarboxylase</fullName>
    </alternativeName>
    <component>
        <recommendedName>
            <fullName evidence="9">Aspartate 1-decarboxylase beta chain</fullName>
        </recommendedName>
    </component>
    <component>
        <recommendedName>
            <fullName evidence="9">Aspartate 1-decarboxylase alpha chain</fullName>
        </recommendedName>
    </component>
</protein>
<accession>A0A2A9HBB4</accession>
<keyword evidence="15" id="KW-1185">Reference proteome</keyword>
<dbReference type="NCBIfam" id="TIGR00223">
    <property type="entry name" value="panD"/>
    <property type="match status" value="1"/>
</dbReference>
<evidence type="ECO:0000256" key="3">
    <source>
        <dbReference type="ARBA" id="ARBA00022793"/>
    </source>
</evidence>
<evidence type="ECO:0000256" key="6">
    <source>
        <dbReference type="ARBA" id="ARBA00023239"/>
    </source>
</evidence>
<feature type="binding site" evidence="9 11">
    <location>
        <begin position="72"/>
        <end position="74"/>
    </location>
    <ligand>
        <name>substrate</name>
    </ligand>
</feature>
<dbReference type="CDD" id="cd06919">
    <property type="entry name" value="Asp_decarbox"/>
    <property type="match status" value="1"/>
</dbReference>
<evidence type="ECO:0000313" key="15">
    <source>
        <dbReference type="Proteomes" id="UP000223071"/>
    </source>
</evidence>
<dbReference type="PANTHER" id="PTHR21012:SF0">
    <property type="entry name" value="ASPARTATE 1-DECARBOXYLASE"/>
    <property type="match status" value="1"/>
</dbReference>
<evidence type="ECO:0000256" key="11">
    <source>
        <dbReference type="PIRSR" id="PIRSR006246-2"/>
    </source>
</evidence>
<proteinExistence type="inferred from homology"/>
<sequence>MRVMMSGKIHRATVTGANLDYEGSITIDPDLMEAANILPYEQVHVVDVTNGARLETYAIRGVRGSGEICVNGAAAHLIHRGDIVIIIAYQHLEEAEARAIAPRRVFVDAANRIVSVEAGDGYSHNPRELAGAAG</sequence>
<keyword evidence="4 9" id="KW-0068">Autocatalytic cleavage</keyword>
<dbReference type="PANTHER" id="PTHR21012">
    <property type="entry name" value="ASPARTATE 1-DECARBOXYLASE"/>
    <property type="match status" value="1"/>
</dbReference>